<accession>A0A8J2NTE0</accession>
<organism evidence="1 2">
    <name type="scientific">Allacma fusca</name>
    <dbReference type="NCBI Taxonomy" id="39272"/>
    <lineage>
        <taxon>Eukaryota</taxon>
        <taxon>Metazoa</taxon>
        <taxon>Ecdysozoa</taxon>
        <taxon>Arthropoda</taxon>
        <taxon>Hexapoda</taxon>
        <taxon>Collembola</taxon>
        <taxon>Symphypleona</taxon>
        <taxon>Sminthuridae</taxon>
        <taxon>Allacma</taxon>
    </lineage>
</organism>
<evidence type="ECO:0000313" key="2">
    <source>
        <dbReference type="Proteomes" id="UP000708208"/>
    </source>
</evidence>
<name>A0A8J2NTE0_9HEXA</name>
<gene>
    <name evidence="1" type="ORF">AFUS01_LOCUS3099</name>
</gene>
<sequence length="101" mass="11790">MNPTITCSVHQPILKDSFCQEESLQVNIISRIIINLKYKQLLWTKPQEWDLLVELLKYLFEPPWILLTTSFFSGAPGNYGLGEYSSRCREIRRITAQKLQS</sequence>
<reference evidence="1" key="1">
    <citation type="submission" date="2021-06" db="EMBL/GenBank/DDBJ databases">
        <authorList>
            <person name="Hodson N. C."/>
            <person name="Mongue J. A."/>
            <person name="Jaron S. K."/>
        </authorList>
    </citation>
    <scope>NUCLEOTIDE SEQUENCE</scope>
</reference>
<protein>
    <submittedName>
        <fullName evidence="1">Uncharacterized protein</fullName>
    </submittedName>
</protein>
<proteinExistence type="predicted"/>
<keyword evidence="2" id="KW-1185">Reference proteome</keyword>
<dbReference type="Proteomes" id="UP000708208">
    <property type="component" value="Unassembled WGS sequence"/>
</dbReference>
<dbReference type="AlphaFoldDB" id="A0A8J2NTE0"/>
<evidence type="ECO:0000313" key="1">
    <source>
        <dbReference type="EMBL" id="CAG7684983.1"/>
    </source>
</evidence>
<comment type="caution">
    <text evidence="1">The sequence shown here is derived from an EMBL/GenBank/DDBJ whole genome shotgun (WGS) entry which is preliminary data.</text>
</comment>
<dbReference type="EMBL" id="CAJVCH010018287">
    <property type="protein sequence ID" value="CAG7684983.1"/>
    <property type="molecule type" value="Genomic_DNA"/>
</dbReference>